<dbReference type="Pfam" id="PF12706">
    <property type="entry name" value="Lactamase_B_2"/>
    <property type="match status" value="1"/>
</dbReference>
<dbReference type="Proteomes" id="UP001302349">
    <property type="component" value="Chromosome"/>
</dbReference>
<dbReference type="Gene3D" id="3.60.15.10">
    <property type="entry name" value="Ribonuclease Z/Hydroxyacylglutathione hydrolase-like"/>
    <property type="match status" value="1"/>
</dbReference>
<feature type="domain" description="Metallo-beta-lactamase" evidence="1">
    <location>
        <begin position="89"/>
        <end position="287"/>
    </location>
</feature>
<proteinExistence type="predicted"/>
<gene>
    <name evidence="2" type="ORF">RT717_14965</name>
</gene>
<protein>
    <submittedName>
        <fullName evidence="2">MBL fold metallo-hydrolase</fullName>
        <ecNumber evidence="2">3.-.-.-</ecNumber>
    </submittedName>
</protein>
<accession>A0ABZ0IJN7</accession>
<dbReference type="InterPro" id="IPR036866">
    <property type="entry name" value="RibonucZ/Hydroxyglut_hydro"/>
</dbReference>
<dbReference type="SUPFAM" id="SSF56281">
    <property type="entry name" value="Metallo-hydrolase/oxidoreductase"/>
    <property type="match status" value="1"/>
</dbReference>
<evidence type="ECO:0000313" key="2">
    <source>
        <dbReference type="EMBL" id="WOK04379.1"/>
    </source>
</evidence>
<keyword evidence="3" id="KW-1185">Reference proteome</keyword>
<evidence type="ECO:0000259" key="1">
    <source>
        <dbReference type="Pfam" id="PF12706"/>
    </source>
</evidence>
<organism evidence="2 3">
    <name type="scientific">Imperialibacter roseus</name>
    <dbReference type="NCBI Taxonomy" id="1324217"/>
    <lineage>
        <taxon>Bacteria</taxon>
        <taxon>Pseudomonadati</taxon>
        <taxon>Bacteroidota</taxon>
        <taxon>Cytophagia</taxon>
        <taxon>Cytophagales</taxon>
        <taxon>Flammeovirgaceae</taxon>
        <taxon>Imperialibacter</taxon>
    </lineage>
</organism>
<keyword evidence="2" id="KW-0378">Hydrolase</keyword>
<name>A0ABZ0IJN7_9BACT</name>
<dbReference type="EMBL" id="CP136051">
    <property type="protein sequence ID" value="WOK04379.1"/>
    <property type="molecule type" value="Genomic_DNA"/>
</dbReference>
<evidence type="ECO:0000313" key="3">
    <source>
        <dbReference type="Proteomes" id="UP001302349"/>
    </source>
</evidence>
<dbReference type="InterPro" id="IPR001279">
    <property type="entry name" value="Metallo-B-lactamas"/>
</dbReference>
<dbReference type="PANTHER" id="PTHR42663:SF6">
    <property type="entry name" value="HYDROLASE C777.06C-RELATED"/>
    <property type="match status" value="1"/>
</dbReference>
<dbReference type="PANTHER" id="PTHR42663">
    <property type="entry name" value="HYDROLASE C777.06C-RELATED-RELATED"/>
    <property type="match status" value="1"/>
</dbReference>
<dbReference type="EC" id="3.-.-.-" evidence="2"/>
<reference evidence="2 3" key="1">
    <citation type="journal article" date="2023" name="Microbiol. Resour. Announc.">
        <title>Complete Genome Sequence of Imperialibacter roseus strain P4T.</title>
        <authorList>
            <person name="Tizabi D.R."/>
            <person name="Bachvaroff T."/>
            <person name="Hill R.T."/>
        </authorList>
    </citation>
    <scope>NUCLEOTIDE SEQUENCE [LARGE SCALE GENOMIC DNA]</scope>
    <source>
        <strain evidence="2 3">P4T</strain>
    </source>
</reference>
<sequence length="321" mass="36005">MIRSDTFNVAFLLLISTAISSCKEKSAGQAEASLPDQFIMVLGVAQDAGYPQAGCEKACCQHYWSGEHKEERVVSLGIVDKKAGKVWMIEATPDFKSQWHDLNEKAGLNNTSPDGIFLTHAHVGHYTGLMELGREIMGAASVPVYGMPVMRSFLTQNGPWSQLVALENISLQKLAADSTIQLSPDISITPFLVPHRDEFSETVGYRIESGRKGVIFIPDIDKWSKWDRNIRELVASADVAFLDATFFRKGEIARDMSEVPHPFVEESMALFEDLPESDRRKVHFIHFNHTNPLIWSDEEMKNVKTNGFNISREGDIFELVN</sequence>
<dbReference type="GO" id="GO:0016787">
    <property type="term" value="F:hydrolase activity"/>
    <property type="evidence" value="ECO:0007669"/>
    <property type="project" value="UniProtKB-KW"/>
</dbReference>
<dbReference type="RefSeq" id="WP_317487190.1">
    <property type="nucleotide sequence ID" value="NZ_CP136051.1"/>
</dbReference>
<dbReference type="PROSITE" id="PS51257">
    <property type="entry name" value="PROKAR_LIPOPROTEIN"/>
    <property type="match status" value="1"/>
</dbReference>